<sequence>MRCSVWWAPAQLNSSRVPSTSTNSDSGKLPAERTNNRSLCCETKSLDASSTSLYAGEEDEEEEEEESKTKPESLFTFWLRMERTAFSTSTGFSISTVHTCGGPMYTSAYGCWESGGPRRRRPPPAPPLTSLSVGLPLKKSVFLLLFGGWNLGLRNAQPLAMASRGAGPS</sequence>
<feature type="compositionally biased region" description="Acidic residues" evidence="1">
    <location>
        <begin position="56"/>
        <end position="66"/>
    </location>
</feature>
<evidence type="ECO:0000313" key="3">
    <source>
        <dbReference type="Proteomes" id="UP000314294"/>
    </source>
</evidence>
<accession>A0A4Z2G4B8</accession>
<feature type="region of interest" description="Disordered" evidence="1">
    <location>
        <begin position="13"/>
        <end position="71"/>
    </location>
</feature>
<comment type="caution">
    <text evidence="2">The sequence shown here is derived from an EMBL/GenBank/DDBJ whole genome shotgun (WGS) entry which is preliminary data.</text>
</comment>
<dbReference type="Proteomes" id="UP000314294">
    <property type="component" value="Unassembled WGS sequence"/>
</dbReference>
<evidence type="ECO:0000256" key="1">
    <source>
        <dbReference type="SAM" id="MobiDB-lite"/>
    </source>
</evidence>
<organism evidence="2 3">
    <name type="scientific">Liparis tanakae</name>
    <name type="common">Tanaka's snailfish</name>
    <dbReference type="NCBI Taxonomy" id="230148"/>
    <lineage>
        <taxon>Eukaryota</taxon>
        <taxon>Metazoa</taxon>
        <taxon>Chordata</taxon>
        <taxon>Craniata</taxon>
        <taxon>Vertebrata</taxon>
        <taxon>Euteleostomi</taxon>
        <taxon>Actinopterygii</taxon>
        <taxon>Neopterygii</taxon>
        <taxon>Teleostei</taxon>
        <taxon>Neoteleostei</taxon>
        <taxon>Acanthomorphata</taxon>
        <taxon>Eupercaria</taxon>
        <taxon>Perciformes</taxon>
        <taxon>Cottioidei</taxon>
        <taxon>Cottales</taxon>
        <taxon>Liparidae</taxon>
        <taxon>Liparis</taxon>
    </lineage>
</organism>
<dbReference type="AlphaFoldDB" id="A0A4Z2G4B8"/>
<keyword evidence="3" id="KW-1185">Reference proteome</keyword>
<feature type="compositionally biased region" description="Polar residues" evidence="1">
    <location>
        <begin position="13"/>
        <end position="26"/>
    </location>
</feature>
<gene>
    <name evidence="2" type="ORF">EYF80_041407</name>
</gene>
<dbReference type="EMBL" id="SRLO01000699">
    <property type="protein sequence ID" value="TNN48369.1"/>
    <property type="molecule type" value="Genomic_DNA"/>
</dbReference>
<reference evidence="2 3" key="1">
    <citation type="submission" date="2019-03" db="EMBL/GenBank/DDBJ databases">
        <title>First draft genome of Liparis tanakae, snailfish: a comprehensive survey of snailfish specific genes.</title>
        <authorList>
            <person name="Kim W."/>
            <person name="Song I."/>
            <person name="Jeong J.-H."/>
            <person name="Kim D."/>
            <person name="Kim S."/>
            <person name="Ryu S."/>
            <person name="Song J.Y."/>
            <person name="Lee S.K."/>
        </authorList>
    </citation>
    <scope>NUCLEOTIDE SEQUENCE [LARGE SCALE GENOMIC DNA]</scope>
    <source>
        <tissue evidence="2">Muscle</tissue>
    </source>
</reference>
<name>A0A4Z2G4B8_9TELE</name>
<proteinExistence type="predicted"/>
<evidence type="ECO:0000313" key="2">
    <source>
        <dbReference type="EMBL" id="TNN48369.1"/>
    </source>
</evidence>
<protein>
    <submittedName>
        <fullName evidence="2">Uncharacterized protein</fullName>
    </submittedName>
</protein>